<keyword evidence="3" id="KW-1185">Reference proteome</keyword>
<dbReference type="PROSITE" id="PS50206">
    <property type="entry name" value="RHODANESE_3"/>
    <property type="match status" value="1"/>
</dbReference>
<dbReference type="AlphaFoldDB" id="A0A7W7IMV1"/>
<accession>A0A7W7IMV1</accession>
<dbReference type="GO" id="GO:0016787">
    <property type="term" value="F:hydrolase activity"/>
    <property type="evidence" value="ECO:0007669"/>
    <property type="project" value="InterPro"/>
</dbReference>
<dbReference type="EMBL" id="JACHKY010000002">
    <property type="protein sequence ID" value="MBB4797231.1"/>
    <property type="molecule type" value="Genomic_DNA"/>
</dbReference>
<dbReference type="RefSeq" id="WP_184267691.1">
    <property type="nucleotide sequence ID" value="NZ_JACHKY010000002.1"/>
</dbReference>
<dbReference type="NCBIfam" id="TIGR01244">
    <property type="entry name" value="TIGR01244 family sulfur transferase"/>
    <property type="match status" value="1"/>
</dbReference>
<evidence type="ECO:0000313" key="2">
    <source>
        <dbReference type="EMBL" id="MBB4797231.1"/>
    </source>
</evidence>
<evidence type="ECO:0000313" key="3">
    <source>
        <dbReference type="Proteomes" id="UP000539957"/>
    </source>
</evidence>
<dbReference type="InterPro" id="IPR029021">
    <property type="entry name" value="Prot-tyrosine_phosphatase-like"/>
</dbReference>
<dbReference type="EC" id="1.8.5.-" evidence="2"/>
<evidence type="ECO:0000259" key="1">
    <source>
        <dbReference type="PROSITE" id="PS50206"/>
    </source>
</evidence>
<dbReference type="Proteomes" id="UP000539957">
    <property type="component" value="Unassembled WGS sequence"/>
</dbReference>
<dbReference type="Pfam" id="PF04273">
    <property type="entry name" value="BLH_phosphatase"/>
    <property type="match status" value="1"/>
</dbReference>
<dbReference type="Gene3D" id="3.90.190.10">
    <property type="entry name" value="Protein tyrosine phosphatase superfamily"/>
    <property type="match status" value="1"/>
</dbReference>
<dbReference type="SUPFAM" id="SSF52821">
    <property type="entry name" value="Rhodanese/Cell cycle control phosphatase"/>
    <property type="match status" value="1"/>
</dbReference>
<gene>
    <name evidence="2" type="ORF">HNP32_000955</name>
</gene>
<comment type="caution">
    <text evidence="2">The sequence shown here is derived from an EMBL/GenBank/DDBJ whole genome shotgun (WGS) entry which is preliminary data.</text>
</comment>
<organism evidence="2 3">
    <name type="scientific">Brevundimonas bullata</name>
    <dbReference type="NCBI Taxonomy" id="13160"/>
    <lineage>
        <taxon>Bacteria</taxon>
        <taxon>Pseudomonadati</taxon>
        <taxon>Pseudomonadota</taxon>
        <taxon>Alphaproteobacteria</taxon>
        <taxon>Caulobacterales</taxon>
        <taxon>Caulobacteraceae</taxon>
        <taxon>Brevundimonas</taxon>
    </lineage>
</organism>
<feature type="domain" description="Rhodanese" evidence="1">
    <location>
        <begin position="79"/>
        <end position="132"/>
    </location>
</feature>
<dbReference type="InterPro" id="IPR001763">
    <property type="entry name" value="Rhodanese-like_dom"/>
</dbReference>
<keyword evidence="2" id="KW-0560">Oxidoreductase</keyword>
<protein>
    <submittedName>
        <fullName evidence="2">Sulfide:quinone oxidoreductase</fullName>
        <ecNumber evidence="2">1.8.5.-</ecNumber>
    </submittedName>
</protein>
<dbReference type="InterPro" id="IPR005939">
    <property type="entry name" value="BLH_phosphatase-like"/>
</dbReference>
<name>A0A7W7IMV1_9CAUL</name>
<dbReference type="GO" id="GO:0016491">
    <property type="term" value="F:oxidoreductase activity"/>
    <property type="evidence" value="ECO:0007669"/>
    <property type="project" value="UniProtKB-KW"/>
</dbReference>
<sequence>MNIRNLSTTIGVCGQPTLADVAQLVRDGVTVLVSHRPDDEEPGQPDHAELASVAEAGGARFIAIPVSGLPSTEAVRETAAVITSLGPDDRAVFFCRSGMRSAATWAMAERLKGADADALRDQALAAGYDLSRLPL</sequence>
<dbReference type="InterPro" id="IPR036873">
    <property type="entry name" value="Rhodanese-like_dom_sf"/>
</dbReference>
<proteinExistence type="predicted"/>
<reference evidence="2 3" key="1">
    <citation type="submission" date="2020-08" db="EMBL/GenBank/DDBJ databases">
        <title>Functional genomics of gut bacteria from endangered species of beetles.</title>
        <authorList>
            <person name="Carlos-Shanley C."/>
        </authorList>
    </citation>
    <scope>NUCLEOTIDE SEQUENCE [LARGE SCALE GENOMIC DNA]</scope>
    <source>
        <strain evidence="2 3">S00123</strain>
    </source>
</reference>